<sequence length="258" mass="29970">MAPPDANIHPVATGRAAETVTQHQDPQELTFYSGWFCPFNQRVWIALEERGIPYQYKEVNPYKKEEHFLRINPRGLVPAVEYRGKAIYESLILLEFLEDAYPSHKPNLLPSDPYERAHQRIWIDHISKTVVPAWMRLLMAQPNEQEKLQTALNELYEGLRKLQREVKGPYFAGEQFTLVDVALVPWVVRDHVLAEHRGYKREDVGGGWVEYAKALETRDSVLRTTSERDKYRVLYDRYLRGEAQSEAAKAIRAGRPLP</sequence>
<dbReference type="InterPro" id="IPR040079">
    <property type="entry name" value="Glutathione_S-Trfase"/>
</dbReference>
<evidence type="ECO:0008006" key="6">
    <source>
        <dbReference type="Google" id="ProtNLM"/>
    </source>
</evidence>
<dbReference type="InterPro" id="IPR004045">
    <property type="entry name" value="Glutathione_S-Trfase_N"/>
</dbReference>
<reference evidence="4 5" key="1">
    <citation type="submission" date="2014-04" db="EMBL/GenBank/DDBJ databases">
        <authorList>
            <consortium name="DOE Joint Genome Institute"/>
            <person name="Kuo A."/>
            <person name="Kohler A."/>
            <person name="Costa M.D."/>
            <person name="Nagy L.G."/>
            <person name="Floudas D."/>
            <person name="Copeland A."/>
            <person name="Barry K.W."/>
            <person name="Cichocki N."/>
            <person name="Veneault-Fourrey C."/>
            <person name="LaButti K."/>
            <person name="Lindquist E.A."/>
            <person name="Lipzen A."/>
            <person name="Lundell T."/>
            <person name="Morin E."/>
            <person name="Murat C."/>
            <person name="Sun H."/>
            <person name="Tunlid A."/>
            <person name="Henrissat B."/>
            <person name="Grigoriev I.V."/>
            <person name="Hibbett D.S."/>
            <person name="Martin F."/>
            <person name="Nordberg H.P."/>
            <person name="Cantor M.N."/>
            <person name="Hua S.X."/>
        </authorList>
    </citation>
    <scope>NUCLEOTIDE SEQUENCE [LARGE SCALE GENOMIC DNA]</scope>
    <source>
        <strain evidence="4 5">441</strain>
    </source>
</reference>
<accession>A0A0C9Z9N8</accession>
<dbReference type="InterPro" id="IPR050983">
    <property type="entry name" value="GST_Omega/HSP26"/>
</dbReference>
<dbReference type="InterPro" id="IPR036249">
    <property type="entry name" value="Thioredoxin-like_sf"/>
</dbReference>
<proteinExistence type="predicted"/>
<dbReference type="AlphaFoldDB" id="A0A0C9Z9N8"/>
<dbReference type="Pfam" id="PF13410">
    <property type="entry name" value="GST_C_2"/>
    <property type="match status" value="1"/>
</dbReference>
<dbReference type="Gene3D" id="3.40.30.10">
    <property type="entry name" value="Glutaredoxin"/>
    <property type="match status" value="1"/>
</dbReference>
<evidence type="ECO:0000259" key="2">
    <source>
        <dbReference type="PROSITE" id="PS50404"/>
    </source>
</evidence>
<dbReference type="STRING" id="765257.A0A0C9Z9N8"/>
<dbReference type="PRINTS" id="PR01625">
    <property type="entry name" value="GSTRNSFRASEO"/>
</dbReference>
<dbReference type="HOGENOM" id="CLU_011226_9_1_1"/>
<keyword evidence="1" id="KW-0560">Oxidoreductase</keyword>
<dbReference type="PANTHER" id="PTHR43968:SF6">
    <property type="entry name" value="GLUTATHIONE S-TRANSFERASE OMEGA"/>
    <property type="match status" value="1"/>
</dbReference>
<dbReference type="SUPFAM" id="SSF52833">
    <property type="entry name" value="Thioredoxin-like"/>
    <property type="match status" value="1"/>
</dbReference>
<dbReference type="PROSITE" id="PS50405">
    <property type="entry name" value="GST_CTER"/>
    <property type="match status" value="1"/>
</dbReference>
<protein>
    <recommendedName>
        <fullName evidence="6">Glutathione transferase</fullName>
    </recommendedName>
</protein>
<dbReference type="InterPro" id="IPR010987">
    <property type="entry name" value="Glutathione-S-Trfase_C-like"/>
</dbReference>
<dbReference type="PROSITE" id="PS50404">
    <property type="entry name" value="GST_NTER"/>
    <property type="match status" value="1"/>
</dbReference>
<reference evidence="5" key="2">
    <citation type="submission" date="2015-01" db="EMBL/GenBank/DDBJ databases">
        <title>Evolutionary Origins and Diversification of the Mycorrhizal Mutualists.</title>
        <authorList>
            <consortium name="DOE Joint Genome Institute"/>
            <consortium name="Mycorrhizal Genomics Consortium"/>
            <person name="Kohler A."/>
            <person name="Kuo A."/>
            <person name="Nagy L.G."/>
            <person name="Floudas D."/>
            <person name="Copeland A."/>
            <person name="Barry K.W."/>
            <person name="Cichocki N."/>
            <person name="Veneault-Fourrey C."/>
            <person name="LaButti K."/>
            <person name="Lindquist E.A."/>
            <person name="Lipzen A."/>
            <person name="Lundell T."/>
            <person name="Morin E."/>
            <person name="Murat C."/>
            <person name="Riley R."/>
            <person name="Ohm R."/>
            <person name="Sun H."/>
            <person name="Tunlid A."/>
            <person name="Henrissat B."/>
            <person name="Grigoriev I.V."/>
            <person name="Hibbett D.S."/>
            <person name="Martin F."/>
        </authorList>
    </citation>
    <scope>NUCLEOTIDE SEQUENCE [LARGE SCALE GENOMIC DNA]</scope>
    <source>
        <strain evidence="5">441</strain>
    </source>
</reference>
<dbReference type="CDD" id="cd00570">
    <property type="entry name" value="GST_N_family"/>
    <property type="match status" value="1"/>
</dbReference>
<dbReference type="GO" id="GO:0005737">
    <property type="term" value="C:cytoplasm"/>
    <property type="evidence" value="ECO:0007669"/>
    <property type="project" value="InterPro"/>
</dbReference>
<evidence type="ECO:0000313" key="5">
    <source>
        <dbReference type="Proteomes" id="UP000054018"/>
    </source>
</evidence>
<dbReference type="Gene3D" id="1.20.1050.10">
    <property type="match status" value="1"/>
</dbReference>
<evidence type="ECO:0000259" key="3">
    <source>
        <dbReference type="PROSITE" id="PS50405"/>
    </source>
</evidence>
<dbReference type="GO" id="GO:0045174">
    <property type="term" value="F:glutathione dehydrogenase (ascorbate) activity"/>
    <property type="evidence" value="ECO:0007669"/>
    <property type="project" value="UniProtKB-ARBA"/>
</dbReference>
<name>A0A0C9Z9N8_9AGAM</name>
<dbReference type="SUPFAM" id="SSF47616">
    <property type="entry name" value="GST C-terminal domain-like"/>
    <property type="match status" value="1"/>
</dbReference>
<dbReference type="SFLD" id="SFLDG00358">
    <property type="entry name" value="Main_(cytGST)"/>
    <property type="match status" value="1"/>
</dbReference>
<feature type="domain" description="GST N-terminal" evidence="2">
    <location>
        <begin position="27"/>
        <end position="105"/>
    </location>
</feature>
<dbReference type="Proteomes" id="UP000054018">
    <property type="component" value="Unassembled WGS sequence"/>
</dbReference>
<dbReference type="InterPro" id="IPR036282">
    <property type="entry name" value="Glutathione-S-Trfase_C_sf"/>
</dbReference>
<dbReference type="SFLD" id="SFLDS00019">
    <property type="entry name" value="Glutathione_Transferase_(cytos"/>
    <property type="match status" value="1"/>
</dbReference>
<organism evidence="4 5">
    <name type="scientific">Pisolithus microcarpus 441</name>
    <dbReference type="NCBI Taxonomy" id="765257"/>
    <lineage>
        <taxon>Eukaryota</taxon>
        <taxon>Fungi</taxon>
        <taxon>Dikarya</taxon>
        <taxon>Basidiomycota</taxon>
        <taxon>Agaricomycotina</taxon>
        <taxon>Agaricomycetes</taxon>
        <taxon>Agaricomycetidae</taxon>
        <taxon>Boletales</taxon>
        <taxon>Sclerodermatineae</taxon>
        <taxon>Pisolithaceae</taxon>
        <taxon>Pisolithus</taxon>
    </lineage>
</organism>
<dbReference type="GO" id="GO:0004364">
    <property type="term" value="F:glutathione transferase activity"/>
    <property type="evidence" value="ECO:0007669"/>
    <property type="project" value="InterPro"/>
</dbReference>
<dbReference type="OrthoDB" id="4951845at2759"/>
<dbReference type="EMBL" id="KN833736">
    <property type="protein sequence ID" value="KIK22709.1"/>
    <property type="molecule type" value="Genomic_DNA"/>
</dbReference>
<gene>
    <name evidence="4" type="ORF">PISMIDRAFT_23602</name>
</gene>
<keyword evidence="5" id="KW-1185">Reference proteome</keyword>
<evidence type="ECO:0000313" key="4">
    <source>
        <dbReference type="EMBL" id="KIK22709.1"/>
    </source>
</evidence>
<evidence type="ECO:0000256" key="1">
    <source>
        <dbReference type="ARBA" id="ARBA00023002"/>
    </source>
</evidence>
<dbReference type="PANTHER" id="PTHR43968">
    <property type="match status" value="1"/>
</dbReference>
<dbReference type="InterPro" id="IPR005442">
    <property type="entry name" value="GST_omega"/>
</dbReference>
<dbReference type="Pfam" id="PF13409">
    <property type="entry name" value="GST_N_2"/>
    <property type="match status" value="1"/>
</dbReference>
<feature type="domain" description="GST C-terminal" evidence="3">
    <location>
        <begin position="112"/>
        <end position="258"/>
    </location>
</feature>